<dbReference type="GO" id="GO:0003755">
    <property type="term" value="F:peptidyl-prolyl cis-trans isomerase activity"/>
    <property type="evidence" value="ECO:0007669"/>
    <property type="project" value="UniProtKB-UniRule"/>
</dbReference>
<comment type="similarity">
    <text evidence="1 4">Belongs to the cyclophilin-type PPIase family.</text>
</comment>
<comment type="function">
    <text evidence="4">PPIases accelerate the folding of proteins. It catalyzes the cis-trans isomerization of proline imidic peptide bonds in oligopeptides.</text>
</comment>
<protein>
    <recommendedName>
        <fullName evidence="4">Peptidyl-prolyl cis-trans isomerase</fullName>
        <shortName evidence="4">PPIase</shortName>
        <ecNumber evidence="4">5.2.1.8</ecNumber>
    </recommendedName>
</protein>
<feature type="domain" description="PPIase cyclophilin-type" evidence="5">
    <location>
        <begin position="1"/>
        <end position="154"/>
    </location>
</feature>
<feature type="non-terminal residue" evidence="6">
    <location>
        <position position="1"/>
    </location>
</feature>
<dbReference type="AlphaFoldDB" id="A0A935KAR7"/>
<dbReference type="InterPro" id="IPR044665">
    <property type="entry name" value="E_coli_cyclophilin_A-like"/>
</dbReference>
<dbReference type="SUPFAM" id="SSF50891">
    <property type="entry name" value="Cyclophilin-like"/>
    <property type="match status" value="1"/>
</dbReference>
<proteinExistence type="inferred from homology"/>
<dbReference type="PANTHER" id="PTHR43246">
    <property type="entry name" value="PEPTIDYL-PROLYL CIS-TRANS ISOMERASE CYP38, CHLOROPLASTIC"/>
    <property type="match status" value="1"/>
</dbReference>
<dbReference type="InterPro" id="IPR002130">
    <property type="entry name" value="Cyclophilin-type_PPIase_dom"/>
</dbReference>
<evidence type="ECO:0000313" key="6">
    <source>
        <dbReference type="EMBL" id="MBK7415920.1"/>
    </source>
</evidence>
<dbReference type="InterPro" id="IPR029000">
    <property type="entry name" value="Cyclophilin-like_dom_sf"/>
</dbReference>
<evidence type="ECO:0000256" key="4">
    <source>
        <dbReference type="RuleBase" id="RU363019"/>
    </source>
</evidence>
<evidence type="ECO:0000313" key="7">
    <source>
        <dbReference type="Proteomes" id="UP000739411"/>
    </source>
</evidence>
<comment type="caution">
    <text evidence="6">The sequence shown here is derived from an EMBL/GenBank/DDBJ whole genome shotgun (WGS) entry which is preliminary data.</text>
</comment>
<accession>A0A935KAR7</accession>
<evidence type="ECO:0000256" key="1">
    <source>
        <dbReference type="ARBA" id="ARBA00007365"/>
    </source>
</evidence>
<dbReference type="InterPro" id="IPR020892">
    <property type="entry name" value="Cyclophilin-type_PPIase_CS"/>
</dbReference>
<dbReference type="Gene3D" id="2.40.100.10">
    <property type="entry name" value="Cyclophilin-like"/>
    <property type="match status" value="1"/>
</dbReference>
<evidence type="ECO:0000256" key="3">
    <source>
        <dbReference type="ARBA" id="ARBA00023235"/>
    </source>
</evidence>
<keyword evidence="2 4" id="KW-0697">Rotamase</keyword>
<dbReference type="EMBL" id="JADJMS010000027">
    <property type="protein sequence ID" value="MBK7415920.1"/>
    <property type="molecule type" value="Genomic_DNA"/>
</dbReference>
<gene>
    <name evidence="6" type="ORF">IPJ38_13190</name>
</gene>
<dbReference type="GO" id="GO:0006457">
    <property type="term" value="P:protein folding"/>
    <property type="evidence" value="ECO:0007669"/>
    <property type="project" value="InterPro"/>
</dbReference>
<name>A0A935KAR7_9RHOO</name>
<dbReference type="Proteomes" id="UP000739411">
    <property type="component" value="Unassembled WGS sequence"/>
</dbReference>
<sequence length="244" mass="26353">NTSYGPIFLELYPANAPETVSNFLSYVDENFYDWTIFHRVIDNFMIQGGGLNQSLASKPTHSPITLESKTGLSNLAGTIAMARTATADSATSQFYINTVDNPFLDYKSPSSPGYAVFGKVLEGMDVVNAIGSTHVSSVTVNGVAYQNFPYPYVISIYGVDRYVASATQLPTTHTLKANEYGVAIASFSGSRLDYGIKVNANNTLTVTKLDGQHTSETFGDALRVEFADSKFAYDLDGNAGKLPC</sequence>
<organism evidence="6 7">
    <name type="scientific">Candidatus Dechloromonas phosphorivorans</name>
    <dbReference type="NCBI Taxonomy" id="2899244"/>
    <lineage>
        <taxon>Bacteria</taxon>
        <taxon>Pseudomonadati</taxon>
        <taxon>Pseudomonadota</taxon>
        <taxon>Betaproteobacteria</taxon>
        <taxon>Rhodocyclales</taxon>
        <taxon>Azonexaceae</taxon>
        <taxon>Dechloromonas</taxon>
    </lineage>
</organism>
<dbReference type="PROSITE" id="PS50072">
    <property type="entry name" value="CSA_PPIASE_2"/>
    <property type="match status" value="1"/>
</dbReference>
<evidence type="ECO:0000259" key="5">
    <source>
        <dbReference type="PROSITE" id="PS50072"/>
    </source>
</evidence>
<reference evidence="6 7" key="1">
    <citation type="submission" date="2020-10" db="EMBL/GenBank/DDBJ databases">
        <title>Connecting structure to function with the recovery of over 1000 high-quality activated sludge metagenome-assembled genomes encoding full-length rRNA genes using long-read sequencing.</title>
        <authorList>
            <person name="Singleton C.M."/>
            <person name="Petriglieri F."/>
            <person name="Kristensen J.M."/>
            <person name="Kirkegaard R.H."/>
            <person name="Michaelsen T.Y."/>
            <person name="Andersen M.H."/>
            <person name="Karst S.M."/>
            <person name="Dueholm M.S."/>
            <person name="Nielsen P.H."/>
            <person name="Albertsen M."/>
        </authorList>
    </citation>
    <scope>NUCLEOTIDE SEQUENCE [LARGE SCALE GENOMIC DNA]</scope>
    <source>
        <strain evidence="6">EsbW_18-Q3-R4-48_BATAC.463</strain>
    </source>
</reference>
<dbReference type="PRINTS" id="PR00153">
    <property type="entry name" value="CSAPPISMRASE"/>
</dbReference>
<comment type="catalytic activity">
    <reaction evidence="4">
        <text>[protein]-peptidylproline (omega=180) = [protein]-peptidylproline (omega=0)</text>
        <dbReference type="Rhea" id="RHEA:16237"/>
        <dbReference type="Rhea" id="RHEA-COMP:10747"/>
        <dbReference type="Rhea" id="RHEA-COMP:10748"/>
        <dbReference type="ChEBI" id="CHEBI:83833"/>
        <dbReference type="ChEBI" id="CHEBI:83834"/>
        <dbReference type="EC" id="5.2.1.8"/>
    </reaction>
</comment>
<dbReference type="EC" id="5.2.1.8" evidence="4"/>
<keyword evidence="3 4" id="KW-0413">Isomerase</keyword>
<dbReference type="Pfam" id="PF00160">
    <property type="entry name" value="Pro_isomerase"/>
    <property type="match status" value="1"/>
</dbReference>
<dbReference type="PROSITE" id="PS00170">
    <property type="entry name" value="CSA_PPIASE_1"/>
    <property type="match status" value="1"/>
</dbReference>
<evidence type="ECO:0000256" key="2">
    <source>
        <dbReference type="ARBA" id="ARBA00023110"/>
    </source>
</evidence>